<protein>
    <submittedName>
        <fullName evidence="2">Uncharacterized protein</fullName>
    </submittedName>
</protein>
<sequence length="253" mass="27154">MDIRIILNPGALGPPPKGKAQQQPQPSKKKPPRRGTPTVQSSAGSAIAVQRRRLSLRSASTGAPARKNPQANATPVKRHASLRHERASPPLRKARATKRERGLHGEDFKLDTPLISSRAAPRTGRHSSTRSSSAATSASRHSPSRASLLLSRAKERVALEVGARGHTGRTRSIMDVVMDLKGDAYEEDALLRIAEPRRDYYAFTSDGGGLAAYWADQAAIWAAGDASQGVPVLTRFPVSMERSTAGWECGISG</sequence>
<feature type="compositionally biased region" description="Basic and acidic residues" evidence="1">
    <location>
        <begin position="97"/>
        <end position="110"/>
    </location>
</feature>
<feature type="region of interest" description="Disordered" evidence="1">
    <location>
        <begin position="1"/>
        <end position="147"/>
    </location>
</feature>
<evidence type="ECO:0000313" key="3">
    <source>
        <dbReference type="Proteomes" id="UP001222325"/>
    </source>
</evidence>
<keyword evidence="3" id="KW-1185">Reference proteome</keyword>
<comment type="caution">
    <text evidence="2">The sequence shown here is derived from an EMBL/GenBank/DDBJ whole genome shotgun (WGS) entry which is preliminary data.</text>
</comment>
<dbReference type="EMBL" id="JARJCN010000014">
    <property type="protein sequence ID" value="KAJ7094466.1"/>
    <property type="molecule type" value="Genomic_DNA"/>
</dbReference>
<accession>A0AAD6UE73</accession>
<name>A0AAD6UE73_9AGAR</name>
<dbReference type="Proteomes" id="UP001222325">
    <property type="component" value="Unassembled WGS sequence"/>
</dbReference>
<evidence type="ECO:0000256" key="1">
    <source>
        <dbReference type="SAM" id="MobiDB-lite"/>
    </source>
</evidence>
<feature type="compositionally biased region" description="Low complexity" evidence="1">
    <location>
        <begin position="129"/>
        <end position="147"/>
    </location>
</feature>
<gene>
    <name evidence="2" type="ORF">B0H15DRAFT_123640</name>
</gene>
<dbReference type="AlphaFoldDB" id="A0AAD6UE73"/>
<proteinExistence type="predicted"/>
<organism evidence="2 3">
    <name type="scientific">Mycena belliarum</name>
    <dbReference type="NCBI Taxonomy" id="1033014"/>
    <lineage>
        <taxon>Eukaryota</taxon>
        <taxon>Fungi</taxon>
        <taxon>Dikarya</taxon>
        <taxon>Basidiomycota</taxon>
        <taxon>Agaricomycotina</taxon>
        <taxon>Agaricomycetes</taxon>
        <taxon>Agaricomycetidae</taxon>
        <taxon>Agaricales</taxon>
        <taxon>Marasmiineae</taxon>
        <taxon>Mycenaceae</taxon>
        <taxon>Mycena</taxon>
    </lineage>
</organism>
<evidence type="ECO:0000313" key="2">
    <source>
        <dbReference type="EMBL" id="KAJ7094466.1"/>
    </source>
</evidence>
<reference evidence="2" key="1">
    <citation type="submission" date="2023-03" db="EMBL/GenBank/DDBJ databases">
        <title>Massive genome expansion in bonnet fungi (Mycena s.s.) driven by repeated elements and novel gene families across ecological guilds.</title>
        <authorList>
            <consortium name="Lawrence Berkeley National Laboratory"/>
            <person name="Harder C.B."/>
            <person name="Miyauchi S."/>
            <person name="Viragh M."/>
            <person name="Kuo A."/>
            <person name="Thoen E."/>
            <person name="Andreopoulos B."/>
            <person name="Lu D."/>
            <person name="Skrede I."/>
            <person name="Drula E."/>
            <person name="Henrissat B."/>
            <person name="Morin E."/>
            <person name="Kohler A."/>
            <person name="Barry K."/>
            <person name="LaButti K."/>
            <person name="Morin E."/>
            <person name="Salamov A."/>
            <person name="Lipzen A."/>
            <person name="Mereny Z."/>
            <person name="Hegedus B."/>
            <person name="Baldrian P."/>
            <person name="Stursova M."/>
            <person name="Weitz H."/>
            <person name="Taylor A."/>
            <person name="Grigoriev I.V."/>
            <person name="Nagy L.G."/>
            <person name="Martin F."/>
            <person name="Kauserud H."/>
        </authorList>
    </citation>
    <scope>NUCLEOTIDE SEQUENCE</scope>
    <source>
        <strain evidence="2">CBHHK173m</strain>
    </source>
</reference>